<gene>
    <name evidence="1" type="ORF">O6H91_03G066800</name>
</gene>
<proteinExistence type="predicted"/>
<comment type="caution">
    <text evidence="1">The sequence shown here is derived from an EMBL/GenBank/DDBJ whole genome shotgun (WGS) entry which is preliminary data.</text>
</comment>
<protein>
    <submittedName>
        <fullName evidence="1">Uncharacterized protein</fullName>
    </submittedName>
</protein>
<name>A0ACC2E7J6_DIPCM</name>
<accession>A0ACC2E7J6</accession>
<evidence type="ECO:0000313" key="2">
    <source>
        <dbReference type="Proteomes" id="UP001162992"/>
    </source>
</evidence>
<dbReference type="EMBL" id="CM055094">
    <property type="protein sequence ID" value="KAJ7562372.1"/>
    <property type="molecule type" value="Genomic_DNA"/>
</dbReference>
<keyword evidence="2" id="KW-1185">Reference proteome</keyword>
<sequence>MDRWEEKKSKKKCFYCDQVGHVIRDYQKKKDDLRWGKSSEMNLVEEDEETPKGYGLMVVIKDPESQSCASSGCNSESMVQFDVEKEPEETVDTCWYVDLGGDIPHDIRKRWIQSGRGWITVGDRGRADVAGSVGVWLGGGRELIIQEVLHMPNLSKNLISIGCLTYKGLEVSFKRQGYVISDEEEDVIAIGFRMGSSNLYQLQGGTVKRSAAYISLESKTKNNLWHRRMRHLGGRNL</sequence>
<dbReference type="Proteomes" id="UP001162992">
    <property type="component" value="Chromosome 3"/>
</dbReference>
<evidence type="ECO:0000313" key="1">
    <source>
        <dbReference type="EMBL" id="KAJ7562372.1"/>
    </source>
</evidence>
<organism evidence="1 2">
    <name type="scientific">Diphasiastrum complanatum</name>
    <name type="common">Issler's clubmoss</name>
    <name type="synonym">Lycopodium complanatum</name>
    <dbReference type="NCBI Taxonomy" id="34168"/>
    <lineage>
        <taxon>Eukaryota</taxon>
        <taxon>Viridiplantae</taxon>
        <taxon>Streptophyta</taxon>
        <taxon>Embryophyta</taxon>
        <taxon>Tracheophyta</taxon>
        <taxon>Lycopodiopsida</taxon>
        <taxon>Lycopodiales</taxon>
        <taxon>Lycopodiaceae</taxon>
        <taxon>Lycopodioideae</taxon>
        <taxon>Diphasiastrum</taxon>
    </lineage>
</organism>
<reference evidence="2" key="1">
    <citation type="journal article" date="2024" name="Proc. Natl. Acad. Sci. U.S.A.">
        <title>Extraordinary preservation of gene collinearity over three hundred million years revealed in homosporous lycophytes.</title>
        <authorList>
            <person name="Li C."/>
            <person name="Wickell D."/>
            <person name="Kuo L.Y."/>
            <person name="Chen X."/>
            <person name="Nie B."/>
            <person name="Liao X."/>
            <person name="Peng D."/>
            <person name="Ji J."/>
            <person name="Jenkins J."/>
            <person name="Williams M."/>
            <person name="Shu S."/>
            <person name="Plott C."/>
            <person name="Barry K."/>
            <person name="Rajasekar S."/>
            <person name="Grimwood J."/>
            <person name="Han X."/>
            <person name="Sun S."/>
            <person name="Hou Z."/>
            <person name="He W."/>
            <person name="Dai G."/>
            <person name="Sun C."/>
            <person name="Schmutz J."/>
            <person name="Leebens-Mack J.H."/>
            <person name="Li F.W."/>
            <person name="Wang L."/>
        </authorList>
    </citation>
    <scope>NUCLEOTIDE SEQUENCE [LARGE SCALE GENOMIC DNA]</scope>
    <source>
        <strain evidence="2">cv. PW_Plant_1</strain>
    </source>
</reference>